<organism evidence="2 3">
    <name type="scientific">Alkalihalophilus pseudofirmus</name>
    <name type="common">Bacillus pseudofirmus</name>
    <dbReference type="NCBI Taxonomy" id="79885"/>
    <lineage>
        <taxon>Bacteria</taxon>
        <taxon>Bacillati</taxon>
        <taxon>Bacillota</taxon>
        <taxon>Bacilli</taxon>
        <taxon>Bacillales</taxon>
        <taxon>Bacillaceae</taxon>
        <taxon>Alkalihalophilus</taxon>
    </lineage>
</organism>
<dbReference type="PANTHER" id="PTHR38032">
    <property type="entry name" value="POLYMERASE-RELATED"/>
    <property type="match status" value="1"/>
</dbReference>
<evidence type="ECO:0000313" key="3">
    <source>
        <dbReference type="Proteomes" id="UP001285636"/>
    </source>
</evidence>
<comment type="caution">
    <text evidence="2">The sequence shown here is derived from an EMBL/GenBank/DDBJ whole genome shotgun (WGS) entry which is preliminary data.</text>
</comment>
<protein>
    <submittedName>
        <fullName evidence="2">FapA family protein</fullName>
    </submittedName>
</protein>
<evidence type="ECO:0000259" key="1">
    <source>
        <dbReference type="Pfam" id="PF20250"/>
    </source>
</evidence>
<proteinExistence type="predicted"/>
<evidence type="ECO:0000313" key="2">
    <source>
        <dbReference type="EMBL" id="MDV2885250.1"/>
    </source>
</evidence>
<accession>A0AAJ2KXY3</accession>
<dbReference type="Proteomes" id="UP001285636">
    <property type="component" value="Unassembled WGS sequence"/>
</dbReference>
<dbReference type="Pfam" id="PF03961">
    <property type="entry name" value="FapA"/>
    <property type="match status" value="1"/>
</dbReference>
<dbReference type="GO" id="GO:0000902">
    <property type="term" value="P:cell morphogenesis"/>
    <property type="evidence" value="ECO:0007669"/>
    <property type="project" value="InterPro"/>
</dbReference>
<gene>
    <name evidence="2" type="ORF">RYX45_08650</name>
</gene>
<dbReference type="InterPro" id="IPR005646">
    <property type="entry name" value="FapA"/>
</dbReference>
<dbReference type="EMBL" id="JAWJAY010000001">
    <property type="protein sequence ID" value="MDV2885250.1"/>
    <property type="molecule type" value="Genomic_DNA"/>
</dbReference>
<dbReference type="AlphaFoldDB" id="A0AAJ2KXY3"/>
<dbReference type="RefSeq" id="WP_323466546.1">
    <property type="nucleotide sequence ID" value="NZ_CP144224.1"/>
</dbReference>
<reference evidence="2" key="1">
    <citation type="submission" date="2023-10" db="EMBL/GenBank/DDBJ databases">
        <title>Screening of Alkalihalophilus pseudofirmusBZ-TG-HK211 and Its Alleviation of Salt Stress on Rapeseed Growth.</title>
        <authorList>
            <person name="Zhao B."/>
            <person name="Guo T."/>
        </authorList>
    </citation>
    <scope>NUCLEOTIDE SEQUENCE</scope>
    <source>
        <strain evidence="2">BZ-TG-HK211</strain>
    </source>
</reference>
<sequence>MLEMDDYFKIDVSTDKMQAHLIQTKERNEEDQLTRDELEEWLKEYGVTHGLIEESLLLLISGETVTSPLKVAAGRPAVNGNHAYLKALFHSHETTNDDGLGTVNLRDVIDIESVTSGEKIACKIAATDGVNGVNIFGEELKAVPGRDFVLRKGKNTRVDETGQAVYSLINGQVSMSEKQVHVYPIFEVKGDVDMKVGNITFVGNVIINGNVPTGFSVQADGDIRVRGTVEGARLLAGGSIYVGAGIVGQHKSFLKAGQDIQTTFINEGEVEADGTIEVTQAILHSSSIAGRSIICTKGKGNIVGGTVSAGEEIRAKTIGNAMQTKTLLYIGMNARLMNKQKAAESNRKKAQDELVKLGKLLKVYMDKHKTKPLSGKEKILMLRVQHSFRVAKELLDQSTDELESYGVSEERQRQGAVYVQQTIYPNVDIHFGKYRRKLVAPHQYARISLIDREITIASL</sequence>
<dbReference type="InterPro" id="IPR036145">
    <property type="entry name" value="MinC_C_sf"/>
</dbReference>
<dbReference type="SUPFAM" id="SSF63848">
    <property type="entry name" value="Cell-division inhibitor MinC, C-terminal domain"/>
    <property type="match status" value="1"/>
</dbReference>
<name>A0AAJ2KXY3_ALKPS</name>
<dbReference type="InterPro" id="IPR046865">
    <property type="entry name" value="FapA_b_solenoid"/>
</dbReference>
<feature type="domain" description="Flagellar Assembly Protein A N-terminal region" evidence="1">
    <location>
        <begin position="8"/>
        <end position="176"/>
    </location>
</feature>
<dbReference type="PANTHER" id="PTHR38032:SF1">
    <property type="entry name" value="RNA-BINDING PROTEIN KHPB N-TERMINAL DOMAIN-CONTAINING PROTEIN"/>
    <property type="match status" value="1"/>
</dbReference>
<dbReference type="Pfam" id="PF20250">
    <property type="entry name" value="FapA_N"/>
    <property type="match status" value="1"/>
</dbReference>
<dbReference type="InterPro" id="IPR046866">
    <property type="entry name" value="FapA_N"/>
</dbReference>